<dbReference type="Proteomes" id="UP000267029">
    <property type="component" value="Unassembled WGS sequence"/>
</dbReference>
<evidence type="ECO:0000256" key="1">
    <source>
        <dbReference type="SAM" id="MobiDB-lite"/>
    </source>
</evidence>
<gene>
    <name evidence="2" type="ORF">MCOS_LOCUS4874</name>
</gene>
<reference evidence="4" key="2">
    <citation type="submission" date="2019-11" db="UniProtKB">
        <authorList>
            <consortium name="WormBaseParasite"/>
        </authorList>
    </citation>
    <scope>IDENTIFICATION</scope>
</reference>
<evidence type="ECO:0000313" key="2">
    <source>
        <dbReference type="EMBL" id="VDD78871.1"/>
    </source>
</evidence>
<sequence>MFFCLDMDLTVTLDGDPLAKQSVMLDSVVSGEERSIAQVPKRKMTYRGRRGTRSSGGGNESVMRVDFGGVAQQKSCTPVDAEAPTKKPCRESEGDKGEPGEGIGVEEEGGGVGGGGAEKVGSPSSDVPAGEGGAKVASLNGSRSEAVDMDLTVTLDGDPLAKRELDWVFVFLQ</sequence>
<evidence type="ECO:0000313" key="4">
    <source>
        <dbReference type="WBParaSite" id="MCU_014048-RA"/>
    </source>
</evidence>
<organism evidence="2 3">
    <name type="scientific">Mesocestoides corti</name>
    <name type="common">Flatworm</name>
    <dbReference type="NCBI Taxonomy" id="53468"/>
    <lineage>
        <taxon>Eukaryota</taxon>
        <taxon>Metazoa</taxon>
        <taxon>Spiralia</taxon>
        <taxon>Lophotrochozoa</taxon>
        <taxon>Platyhelminthes</taxon>
        <taxon>Cestoda</taxon>
        <taxon>Eucestoda</taxon>
        <taxon>Cyclophyllidea</taxon>
        <taxon>Mesocestoididae</taxon>
        <taxon>Mesocestoides</taxon>
    </lineage>
</organism>
<accession>A0A0R3UD76</accession>
<feature type="region of interest" description="Disordered" evidence="1">
    <location>
        <begin position="39"/>
        <end position="61"/>
    </location>
</feature>
<dbReference type="EMBL" id="UXSR01002542">
    <property type="protein sequence ID" value="VDD78871.1"/>
    <property type="molecule type" value="Genomic_DNA"/>
</dbReference>
<feature type="compositionally biased region" description="Basic and acidic residues" evidence="1">
    <location>
        <begin position="83"/>
        <end position="99"/>
    </location>
</feature>
<feature type="compositionally biased region" description="Basic residues" evidence="1">
    <location>
        <begin position="40"/>
        <end position="52"/>
    </location>
</feature>
<evidence type="ECO:0000313" key="3">
    <source>
        <dbReference type="Proteomes" id="UP000267029"/>
    </source>
</evidence>
<protein>
    <submittedName>
        <fullName evidence="2 4">Uncharacterized protein</fullName>
    </submittedName>
</protein>
<dbReference type="AlphaFoldDB" id="A0A0R3UD76"/>
<proteinExistence type="predicted"/>
<dbReference type="WBParaSite" id="MCU_014048-RA">
    <property type="protein sequence ID" value="MCU_014048-RA"/>
    <property type="gene ID" value="MCU_014048"/>
</dbReference>
<feature type="region of interest" description="Disordered" evidence="1">
    <location>
        <begin position="73"/>
        <end position="139"/>
    </location>
</feature>
<reference evidence="2 3" key="1">
    <citation type="submission" date="2018-10" db="EMBL/GenBank/DDBJ databases">
        <authorList>
            <consortium name="Pathogen Informatics"/>
        </authorList>
    </citation>
    <scope>NUCLEOTIDE SEQUENCE [LARGE SCALE GENOMIC DNA]</scope>
</reference>
<name>A0A0R3UD76_MESCO</name>
<keyword evidence="3" id="KW-1185">Reference proteome</keyword>